<feature type="region of interest" description="Disordered" evidence="1">
    <location>
        <begin position="453"/>
        <end position="509"/>
    </location>
</feature>
<dbReference type="OrthoDB" id="275270at2"/>
<dbReference type="InterPro" id="IPR008757">
    <property type="entry name" value="Peptidase_M6-like_domain"/>
</dbReference>
<evidence type="ECO:0000313" key="4">
    <source>
        <dbReference type="Proteomes" id="UP000326287"/>
    </source>
</evidence>
<protein>
    <submittedName>
        <fullName evidence="3">Peptidase</fullName>
    </submittedName>
</protein>
<evidence type="ECO:0000313" key="3">
    <source>
        <dbReference type="EMBL" id="QFU77830.1"/>
    </source>
</evidence>
<proteinExistence type="predicted"/>
<accession>A0A5P9NPS7</accession>
<dbReference type="EMBL" id="CP036422">
    <property type="protein sequence ID" value="QFU77830.1"/>
    <property type="molecule type" value="Genomic_DNA"/>
</dbReference>
<reference evidence="3 4" key="1">
    <citation type="submission" date="2019-02" db="EMBL/GenBank/DDBJ databases">
        <authorList>
            <person name="Li S.-H."/>
        </authorList>
    </citation>
    <scope>NUCLEOTIDE SEQUENCE [LARGE SCALE GENOMIC DNA]</scope>
    <source>
        <strain evidence="3 4">IMCC14385</strain>
    </source>
</reference>
<keyword evidence="4" id="KW-1185">Reference proteome</keyword>
<dbReference type="PANTHER" id="PTHR41775">
    <property type="entry name" value="SECRETED PROTEIN-RELATED"/>
    <property type="match status" value="1"/>
</dbReference>
<feature type="domain" description="Peptidase M6-like" evidence="2">
    <location>
        <begin position="34"/>
        <end position="187"/>
    </location>
</feature>
<dbReference type="KEGG" id="halc:EY643_09085"/>
<dbReference type="Pfam" id="PF20773">
    <property type="entry name" value="InhA-like_MAM"/>
    <property type="match status" value="2"/>
</dbReference>
<evidence type="ECO:0000256" key="1">
    <source>
        <dbReference type="SAM" id="MobiDB-lite"/>
    </source>
</evidence>
<dbReference type="AlphaFoldDB" id="A0A5P9NPS7"/>
<sequence length="898" mass="99534">MVENLAAQRFDQLGHPQIASDSIQPAIASADQPHKLLILPVSFADIGYDRFAGDPDQDGKNRAYFQELLFAGGAKNPAEDTLSHYYRHVSKGRYNLTGDIFPVVELKEPLSHYGRPLQTSDGQWRNDERASELVVDALKTAYAEHSDFPWSDYDRWDPQDFDGDGNRDEPDGYIDHFVMIVAGKGQASCQSLYKLGEKLNPNANADAFDSLTPDEQACADRIWPHRFALQYNLDSGPSVGGKTNARGGIDLGNGLWVLDYNIQSEYTEVSTFIHEFGHSLGLPDVYARVTNNSTAGWDVMSASASPVPQEMSAWSRMVLGWMKPCVIRPEAYGGDDKGSVYLKTMNDWSGKPGSAGSEACDSAMVILPPKYRDIELGPLTGANGNQAAYSGQGNDMNRSLVRKFDLTGADADSPLHLSMDLWFEIEAEWDYLYVEVAKSGGAFERIMPMDKDGINDKQSVMPSKKGHEGAGSVPGFTGLSGDLDGDNKVETAAGCDPTAERRNAEDSIGDASIDPCSVAQWVSATFDLEAWRGEQVSLRITYFTDMAAVENGALVDNVAFPAVGFSDDFEGAEIDAGWISKGFTLSSGSHSLTVPHFYVLEYRDPYASFDKVKNYDAGISHPGFSFFPDEKGEMVAFSANYRPGVVMWYYNGEYMWSQNDPAEFGPGKGYLLVVDSTPQEFRIPLLPEKYFKEEGGWTWWELDDDAQEQLEQGYVDVMCFQRSPEFYATDVDEAKRKACEKALKGGPPPVEEITWNGRSLMYGFAIINTMLPGEARRGHKSASSLFDLRIRDGKVQYRLYDRLLRAKHSADAPFSLEPYDRGIEYYRAVDGVMAVERTESFAPVSEFTDAAPNRYQNPKLPFGSAAIPDEGFSYKLVAPAKGAPDDARVRVDFQWRDK</sequence>
<dbReference type="Proteomes" id="UP000326287">
    <property type="component" value="Chromosome"/>
</dbReference>
<dbReference type="Pfam" id="PF05547">
    <property type="entry name" value="Peptidase_M6"/>
    <property type="match status" value="2"/>
</dbReference>
<name>A0A5P9NPS7_9GAMM</name>
<dbReference type="PANTHER" id="PTHR41775:SF1">
    <property type="entry name" value="PEPTIDASE M6-LIKE DOMAIN-CONTAINING PROTEIN"/>
    <property type="match status" value="1"/>
</dbReference>
<evidence type="ECO:0000259" key="2">
    <source>
        <dbReference type="Pfam" id="PF05547"/>
    </source>
</evidence>
<dbReference type="InterPro" id="IPR024079">
    <property type="entry name" value="MetalloPept_cat_dom_sf"/>
</dbReference>
<dbReference type="SUPFAM" id="SSF55486">
    <property type="entry name" value="Metalloproteases ('zincins'), catalytic domain"/>
    <property type="match status" value="1"/>
</dbReference>
<feature type="domain" description="Peptidase M6-like" evidence="2">
    <location>
        <begin position="218"/>
        <end position="303"/>
    </location>
</feature>
<gene>
    <name evidence="3" type="ORF">EY643_09085</name>
</gene>
<dbReference type="GO" id="GO:0008237">
    <property type="term" value="F:metallopeptidase activity"/>
    <property type="evidence" value="ECO:0007669"/>
    <property type="project" value="InterPro"/>
</dbReference>
<organism evidence="3 4">
    <name type="scientific">Halioglobus maricola</name>
    <dbReference type="NCBI Taxonomy" id="2601894"/>
    <lineage>
        <taxon>Bacteria</taxon>
        <taxon>Pseudomonadati</taxon>
        <taxon>Pseudomonadota</taxon>
        <taxon>Gammaproteobacteria</taxon>
        <taxon>Cellvibrionales</taxon>
        <taxon>Halieaceae</taxon>
        <taxon>Halioglobus</taxon>
    </lineage>
</organism>
<dbReference type="GO" id="GO:0006508">
    <property type="term" value="P:proteolysis"/>
    <property type="evidence" value="ECO:0007669"/>
    <property type="project" value="InterPro"/>
</dbReference>
<dbReference type="Gene3D" id="3.40.390.10">
    <property type="entry name" value="Collagenase (Catalytic Domain)"/>
    <property type="match status" value="1"/>
</dbReference>